<dbReference type="OrthoDB" id="3777979at2"/>
<organism evidence="2 3">
    <name type="scientific">Nocardioides gansuensis</name>
    <dbReference type="NCBI Taxonomy" id="2138300"/>
    <lineage>
        <taxon>Bacteria</taxon>
        <taxon>Bacillati</taxon>
        <taxon>Actinomycetota</taxon>
        <taxon>Actinomycetes</taxon>
        <taxon>Propionibacteriales</taxon>
        <taxon>Nocardioidaceae</taxon>
        <taxon>Nocardioides</taxon>
    </lineage>
</organism>
<dbReference type="EMBL" id="QDGZ01000002">
    <property type="protein sequence ID" value="PVG83828.1"/>
    <property type="molecule type" value="Genomic_DNA"/>
</dbReference>
<keyword evidence="1" id="KW-0812">Transmembrane</keyword>
<keyword evidence="3" id="KW-1185">Reference proteome</keyword>
<evidence type="ECO:0000313" key="2">
    <source>
        <dbReference type="EMBL" id="PVG83828.1"/>
    </source>
</evidence>
<name>A0A2T8FDN6_9ACTN</name>
<accession>A0A2T8FDN6</accession>
<proteinExistence type="predicted"/>
<dbReference type="SUPFAM" id="SSF63825">
    <property type="entry name" value="YWTD domain"/>
    <property type="match status" value="1"/>
</dbReference>
<dbReference type="Proteomes" id="UP000246018">
    <property type="component" value="Unassembled WGS sequence"/>
</dbReference>
<feature type="transmembrane region" description="Helical" evidence="1">
    <location>
        <begin position="40"/>
        <end position="60"/>
    </location>
</feature>
<dbReference type="RefSeq" id="WP_116571302.1">
    <property type="nucleotide sequence ID" value="NZ_QDGZ01000002.1"/>
</dbReference>
<protein>
    <submittedName>
        <fullName evidence="2">Uncharacterized protein</fullName>
    </submittedName>
</protein>
<sequence length="375" mass="39479">MTGLLNDLMHDRADTLGAPDLDVATIVREGDRRLMRRRTAVVGGGVAAAVLTAVALPTAFQSALPSGDDRAVDPPFAAAFSAHLPVYALGSTVHVDGRTFDVGREVFSMVQTDTGVVFTDPDGTVWSATGSGEPVAVGSTHARHPRLETDASLVAWMEREGDQPVYAVLDQSSGEVRRSSLGAVPGMGWLRDEADPALVYAVDRQEVYVRDARGLVAWNPATDEQRVLGEAGGFTVDDVQAGLVAHGIDHPETGETTYRVGPALGEGNVVPAWNGFALSPDGRYLLGESDPDEAAVFDATTGTSQDAMAEGYSFSVFYGWVDEDSYVGLGMNKPYDTTPIDLLSCDVGAGCTVIAEAIGTIDDGVVIPIGESMDE</sequence>
<keyword evidence="1" id="KW-0472">Membrane</keyword>
<evidence type="ECO:0000256" key="1">
    <source>
        <dbReference type="SAM" id="Phobius"/>
    </source>
</evidence>
<evidence type="ECO:0000313" key="3">
    <source>
        <dbReference type="Proteomes" id="UP000246018"/>
    </source>
</evidence>
<reference evidence="2 3" key="1">
    <citation type="submission" date="2018-04" db="EMBL/GenBank/DDBJ databases">
        <title>Genome of Nocardioides gansuensis WSJ-1.</title>
        <authorList>
            <person name="Wu S."/>
            <person name="Wang G."/>
        </authorList>
    </citation>
    <scope>NUCLEOTIDE SEQUENCE [LARGE SCALE GENOMIC DNA]</scope>
    <source>
        <strain evidence="2 3">WSJ-1</strain>
    </source>
</reference>
<gene>
    <name evidence="2" type="ORF">DDE18_05855</name>
</gene>
<comment type="caution">
    <text evidence="2">The sequence shown here is derived from an EMBL/GenBank/DDBJ whole genome shotgun (WGS) entry which is preliminary data.</text>
</comment>
<dbReference type="AlphaFoldDB" id="A0A2T8FDN6"/>
<keyword evidence="1" id="KW-1133">Transmembrane helix</keyword>